<dbReference type="EMBL" id="CBTK010000028">
    <property type="protein sequence ID" value="CDH43552.1"/>
    <property type="molecule type" value="Genomic_DNA"/>
</dbReference>
<dbReference type="OrthoDB" id="9781023at2"/>
<accession>A0A7U7J1M1</accession>
<dbReference type="PANTHER" id="PTHR37477">
    <property type="entry name" value="COBALT-PRECORRIN-5A HYDROLASE"/>
    <property type="match status" value="1"/>
</dbReference>
<dbReference type="RefSeq" id="WP_034430608.1">
    <property type="nucleotide sequence ID" value="NZ_CBTK010000028.1"/>
</dbReference>
<keyword evidence="4" id="KW-1185">Reference proteome</keyword>
<comment type="caution">
    <text evidence="3">The sequence shown here is derived from an EMBL/GenBank/DDBJ whole genome shotgun (WGS) entry which is preliminary data.</text>
</comment>
<reference evidence="3 4" key="1">
    <citation type="journal article" date="2014" name="ISME J.">
        <title>Candidatus Competibacter-lineage genomes retrieved from metagenomes reveal functional metabolic diversity.</title>
        <authorList>
            <person name="McIlroy S.J."/>
            <person name="Albertsen M."/>
            <person name="Andresen E.K."/>
            <person name="Saunders A.M."/>
            <person name="Kristiansen R."/>
            <person name="Stokholm-Bjerregaard M."/>
            <person name="Nielsen K.L."/>
            <person name="Nielsen P.H."/>
        </authorList>
    </citation>
    <scope>NUCLEOTIDE SEQUENCE [LARGE SCALE GENOMIC DNA]</scope>
    <source>
        <strain evidence="3 4">Run_B_J11</strain>
    </source>
</reference>
<dbReference type="Gene3D" id="3.40.50.11220">
    <property type="match status" value="1"/>
</dbReference>
<dbReference type="Gene3D" id="3.30.420.180">
    <property type="entry name" value="CobE/GbiG C-terminal domain"/>
    <property type="match status" value="1"/>
</dbReference>
<evidence type="ECO:0000259" key="1">
    <source>
        <dbReference type="Pfam" id="PF01890"/>
    </source>
</evidence>
<dbReference type="GO" id="GO:0009236">
    <property type="term" value="P:cobalamin biosynthetic process"/>
    <property type="evidence" value="ECO:0007669"/>
    <property type="project" value="InterPro"/>
</dbReference>
<gene>
    <name evidence="3" type="primary">cbiG</name>
    <name evidence="3" type="ORF">BN874_1230062</name>
</gene>
<dbReference type="InterPro" id="IPR052553">
    <property type="entry name" value="CbiG_hydrolase"/>
</dbReference>
<dbReference type="Proteomes" id="UP000019184">
    <property type="component" value="Unassembled WGS sequence"/>
</dbReference>
<sequence length="257" mass="28363">MPLITLISLTDPGLALAERLREFLTDAEHLHRPQPFQGLVRERFLAGHRLILIGAVGIAVRTLAPVLRDKYQDPAVLVLDEHGRFVVPILSGHEGGANEWARQVSEWLGAQAVITGAQRYTQPLLVAGLGCNRGCPLQPLLALIDQTLIRHGLQRSELRALASIELKQDELGLHQLAETLQVPIHFYSAAALNEYGDRLSRKSEIVFRETGCYGVAEAAALAHAERLIHHQYLAELIIPKQKNADATLAIARVYVNL</sequence>
<dbReference type="SUPFAM" id="SSF159664">
    <property type="entry name" value="CobE/GbiG C-terminal domain-like"/>
    <property type="match status" value="1"/>
</dbReference>
<dbReference type="InterPro" id="IPR021744">
    <property type="entry name" value="CbiG_N"/>
</dbReference>
<dbReference type="Pfam" id="PF01890">
    <property type="entry name" value="CbiG_C"/>
    <property type="match status" value="1"/>
</dbReference>
<dbReference type="Pfam" id="PF11760">
    <property type="entry name" value="CbiG_N"/>
    <property type="match status" value="1"/>
</dbReference>
<feature type="domain" description="Cobalamin synthesis G N-terminal" evidence="2">
    <location>
        <begin position="40"/>
        <end position="117"/>
    </location>
</feature>
<evidence type="ECO:0000313" key="4">
    <source>
        <dbReference type="Proteomes" id="UP000019184"/>
    </source>
</evidence>
<name>A0A7U7J1M1_9GAMM</name>
<dbReference type="SUPFAM" id="SSF159672">
    <property type="entry name" value="CbiG N-terminal domain-like"/>
    <property type="match status" value="1"/>
</dbReference>
<organism evidence="3 4">
    <name type="scientific">Candidatus Contendobacter odensis Run_B_J11</name>
    <dbReference type="NCBI Taxonomy" id="1400861"/>
    <lineage>
        <taxon>Bacteria</taxon>
        <taxon>Pseudomonadati</taxon>
        <taxon>Pseudomonadota</taxon>
        <taxon>Gammaproteobacteria</taxon>
        <taxon>Candidatus Competibacteraceae</taxon>
        <taxon>Candidatus Contendibacter</taxon>
    </lineage>
</organism>
<dbReference type="InterPro" id="IPR002750">
    <property type="entry name" value="CobE/GbiG_C"/>
</dbReference>
<proteinExistence type="predicted"/>
<dbReference type="AlphaFoldDB" id="A0A7U7J1M1"/>
<evidence type="ECO:0000313" key="3">
    <source>
        <dbReference type="EMBL" id="CDH43552.1"/>
    </source>
</evidence>
<protein>
    <submittedName>
        <fullName evidence="3">Cobalamin biosynthesis protein CbiG</fullName>
    </submittedName>
</protein>
<evidence type="ECO:0000259" key="2">
    <source>
        <dbReference type="Pfam" id="PF11760"/>
    </source>
</evidence>
<dbReference type="InterPro" id="IPR036518">
    <property type="entry name" value="CobE/GbiG_C_sf"/>
</dbReference>
<feature type="domain" description="CobE/GbiG C-terminal" evidence="1">
    <location>
        <begin position="125"/>
        <end position="251"/>
    </location>
</feature>
<dbReference type="PANTHER" id="PTHR37477:SF1">
    <property type="entry name" value="COBALT-PRECORRIN-5A HYDROLASE"/>
    <property type="match status" value="1"/>
</dbReference>
<dbReference type="InterPro" id="IPR038029">
    <property type="entry name" value="GbiG_N_sf"/>
</dbReference>